<proteinExistence type="predicted"/>
<name>A0A183DKR4_9BILA</name>
<dbReference type="EMBL" id="UYRT01029895">
    <property type="protein sequence ID" value="VDK70677.1"/>
    <property type="molecule type" value="Genomic_DNA"/>
</dbReference>
<gene>
    <name evidence="2" type="ORF">GPUH_LOCUS9306</name>
</gene>
<dbReference type="WBParaSite" id="GPUH_0000931601-mRNA-1">
    <property type="protein sequence ID" value="GPUH_0000931601-mRNA-1"/>
    <property type="gene ID" value="GPUH_0000931601"/>
</dbReference>
<evidence type="ECO:0000256" key="1">
    <source>
        <dbReference type="SAM" id="MobiDB-lite"/>
    </source>
</evidence>
<dbReference type="AlphaFoldDB" id="A0A183DKR4"/>
<reference evidence="4" key="1">
    <citation type="submission" date="2016-06" db="UniProtKB">
        <authorList>
            <consortium name="WormBaseParasite"/>
        </authorList>
    </citation>
    <scope>IDENTIFICATION</scope>
</reference>
<evidence type="ECO:0000313" key="2">
    <source>
        <dbReference type="EMBL" id="VDK70677.1"/>
    </source>
</evidence>
<feature type="region of interest" description="Disordered" evidence="1">
    <location>
        <begin position="1"/>
        <end position="75"/>
    </location>
</feature>
<dbReference type="Proteomes" id="UP000271098">
    <property type="component" value="Unassembled WGS sequence"/>
</dbReference>
<protein>
    <submittedName>
        <fullName evidence="2 4">Uncharacterized protein</fullName>
    </submittedName>
</protein>
<keyword evidence="3" id="KW-1185">Reference proteome</keyword>
<sequence>MQQAATQIRPTAGAATTSGQSRTSAATPLPNAFMPTSVMRQMTKSSSASSATGGGGSLEEKFRYPNGPTSSTHLGALKPNVVPEHSGIPQRCSFYYIIGCVSQN</sequence>
<evidence type="ECO:0000313" key="3">
    <source>
        <dbReference type="Proteomes" id="UP000271098"/>
    </source>
</evidence>
<evidence type="ECO:0000313" key="4">
    <source>
        <dbReference type="WBParaSite" id="GPUH_0000931601-mRNA-1"/>
    </source>
</evidence>
<accession>A0A183DKR4</accession>
<organism evidence="4">
    <name type="scientific">Gongylonema pulchrum</name>
    <dbReference type="NCBI Taxonomy" id="637853"/>
    <lineage>
        <taxon>Eukaryota</taxon>
        <taxon>Metazoa</taxon>
        <taxon>Ecdysozoa</taxon>
        <taxon>Nematoda</taxon>
        <taxon>Chromadorea</taxon>
        <taxon>Rhabditida</taxon>
        <taxon>Spirurina</taxon>
        <taxon>Spiruromorpha</taxon>
        <taxon>Spiruroidea</taxon>
        <taxon>Gongylonematidae</taxon>
        <taxon>Gongylonema</taxon>
    </lineage>
</organism>
<reference evidence="2 3" key="2">
    <citation type="submission" date="2018-11" db="EMBL/GenBank/DDBJ databases">
        <authorList>
            <consortium name="Pathogen Informatics"/>
        </authorList>
    </citation>
    <scope>NUCLEOTIDE SEQUENCE [LARGE SCALE GENOMIC DNA]</scope>
</reference>
<feature type="compositionally biased region" description="Polar residues" evidence="1">
    <location>
        <begin position="1"/>
        <end position="26"/>
    </location>
</feature>